<name>A0A183G990_HELPZ</name>
<dbReference type="EMBL" id="UZAH01030725">
    <property type="protein sequence ID" value="VDP11826.1"/>
    <property type="molecule type" value="Genomic_DNA"/>
</dbReference>
<keyword evidence="3" id="KW-1185">Reference proteome</keyword>
<dbReference type="GO" id="GO:0003690">
    <property type="term" value="F:double-stranded DNA binding"/>
    <property type="evidence" value="ECO:0007669"/>
    <property type="project" value="TreeGrafter"/>
</dbReference>
<evidence type="ECO:0000259" key="1">
    <source>
        <dbReference type="Pfam" id="PF17906"/>
    </source>
</evidence>
<proteinExistence type="predicted"/>
<dbReference type="Proteomes" id="UP000050761">
    <property type="component" value="Unassembled WGS sequence"/>
</dbReference>
<dbReference type="PANTHER" id="PTHR46060">
    <property type="entry name" value="MARINER MOS1 TRANSPOSASE-LIKE PROTEIN"/>
    <property type="match status" value="1"/>
</dbReference>
<accession>A0A3P8EWX4</accession>
<accession>A0A183G990</accession>
<evidence type="ECO:0000313" key="2">
    <source>
        <dbReference type="EMBL" id="VDP11826.1"/>
    </source>
</evidence>
<dbReference type="AlphaFoldDB" id="A0A183G990"/>
<organism evidence="3 4">
    <name type="scientific">Heligmosomoides polygyrus</name>
    <name type="common">Parasitic roundworm</name>
    <dbReference type="NCBI Taxonomy" id="6339"/>
    <lineage>
        <taxon>Eukaryota</taxon>
        <taxon>Metazoa</taxon>
        <taxon>Ecdysozoa</taxon>
        <taxon>Nematoda</taxon>
        <taxon>Chromadorea</taxon>
        <taxon>Rhabditida</taxon>
        <taxon>Rhabditina</taxon>
        <taxon>Rhabditomorpha</taxon>
        <taxon>Strongyloidea</taxon>
        <taxon>Heligmosomidae</taxon>
        <taxon>Heligmosomoides</taxon>
    </lineage>
</organism>
<protein>
    <submittedName>
        <fullName evidence="4">HTH_48 domain-containing protein</fullName>
    </submittedName>
</protein>
<evidence type="ECO:0000313" key="4">
    <source>
        <dbReference type="WBParaSite" id="HPBE_0001850001-mRNA-1"/>
    </source>
</evidence>
<reference evidence="2 3" key="1">
    <citation type="submission" date="2018-11" db="EMBL/GenBank/DDBJ databases">
        <authorList>
            <consortium name="Pathogen Informatics"/>
        </authorList>
    </citation>
    <scope>NUCLEOTIDE SEQUENCE [LARGE SCALE GENOMIC DNA]</scope>
</reference>
<evidence type="ECO:0000313" key="3">
    <source>
        <dbReference type="Proteomes" id="UP000050761"/>
    </source>
</evidence>
<dbReference type="GO" id="GO:0003697">
    <property type="term" value="F:single-stranded DNA binding"/>
    <property type="evidence" value="ECO:0007669"/>
    <property type="project" value="TreeGrafter"/>
</dbReference>
<dbReference type="GO" id="GO:0044547">
    <property type="term" value="F:DNA topoisomerase binding"/>
    <property type="evidence" value="ECO:0007669"/>
    <property type="project" value="TreeGrafter"/>
</dbReference>
<dbReference type="GO" id="GO:0035861">
    <property type="term" value="C:site of double-strand break"/>
    <property type="evidence" value="ECO:0007669"/>
    <property type="project" value="TreeGrafter"/>
</dbReference>
<dbReference type="InterPro" id="IPR052709">
    <property type="entry name" value="Transposase-MT_Hybrid"/>
</dbReference>
<dbReference type="GO" id="GO:0015074">
    <property type="term" value="P:DNA integration"/>
    <property type="evidence" value="ECO:0007669"/>
    <property type="project" value="TreeGrafter"/>
</dbReference>
<dbReference type="OrthoDB" id="6137736at2759"/>
<dbReference type="GO" id="GO:0005634">
    <property type="term" value="C:nucleus"/>
    <property type="evidence" value="ECO:0007669"/>
    <property type="project" value="TreeGrafter"/>
</dbReference>
<dbReference type="GO" id="GO:0031297">
    <property type="term" value="P:replication fork processing"/>
    <property type="evidence" value="ECO:0007669"/>
    <property type="project" value="TreeGrafter"/>
</dbReference>
<dbReference type="GO" id="GO:0000793">
    <property type="term" value="C:condensed chromosome"/>
    <property type="evidence" value="ECO:0007669"/>
    <property type="project" value="TreeGrafter"/>
</dbReference>
<dbReference type="GO" id="GO:0000014">
    <property type="term" value="F:single-stranded DNA endodeoxyribonuclease activity"/>
    <property type="evidence" value="ECO:0007669"/>
    <property type="project" value="TreeGrafter"/>
</dbReference>
<dbReference type="Pfam" id="PF17906">
    <property type="entry name" value="HTH_48"/>
    <property type="match status" value="1"/>
</dbReference>
<dbReference type="InterPro" id="IPR041426">
    <property type="entry name" value="Mos1_HTH"/>
</dbReference>
<dbReference type="GO" id="GO:0006303">
    <property type="term" value="P:double-strand break repair via nonhomologous end joining"/>
    <property type="evidence" value="ECO:0007669"/>
    <property type="project" value="TreeGrafter"/>
</dbReference>
<gene>
    <name evidence="2" type="ORF">HPBE_LOCUS18499</name>
</gene>
<feature type="domain" description="Mos1 transposase HTH" evidence="1">
    <location>
        <begin position="20"/>
        <end position="68"/>
    </location>
</feature>
<dbReference type="Gene3D" id="1.10.10.1450">
    <property type="match status" value="1"/>
</dbReference>
<sequence length="107" mass="12133">MCDISSPVPSGAVTMVDKKMLYRPALLLQYRSGRSVNEAHRFLQETMKEQAPSRETCFNWYRKFDNGDKSLQDSRCTGRPHTQSRQLVLATCGARPDLSVRELLGVV</sequence>
<dbReference type="GO" id="GO:0042800">
    <property type="term" value="F:histone H3K4 methyltransferase activity"/>
    <property type="evidence" value="ECO:0007669"/>
    <property type="project" value="TreeGrafter"/>
</dbReference>
<dbReference type="GO" id="GO:0044774">
    <property type="term" value="P:mitotic DNA integrity checkpoint signaling"/>
    <property type="evidence" value="ECO:0007669"/>
    <property type="project" value="TreeGrafter"/>
</dbReference>
<dbReference type="WBParaSite" id="HPBE_0001850001-mRNA-1">
    <property type="protein sequence ID" value="HPBE_0001850001-mRNA-1"/>
    <property type="gene ID" value="HPBE_0001850001"/>
</dbReference>
<dbReference type="PANTHER" id="PTHR46060:SF2">
    <property type="entry name" value="HISTONE-LYSINE N-METHYLTRANSFERASE SETMAR"/>
    <property type="match status" value="1"/>
</dbReference>
<dbReference type="GO" id="GO:0046975">
    <property type="term" value="F:histone H3K36 methyltransferase activity"/>
    <property type="evidence" value="ECO:0007669"/>
    <property type="project" value="TreeGrafter"/>
</dbReference>
<reference evidence="4" key="2">
    <citation type="submission" date="2019-09" db="UniProtKB">
        <authorList>
            <consortium name="WormBaseParasite"/>
        </authorList>
    </citation>
    <scope>IDENTIFICATION</scope>
</reference>
<dbReference type="GO" id="GO:0000729">
    <property type="term" value="P:DNA double-strand break processing"/>
    <property type="evidence" value="ECO:0007669"/>
    <property type="project" value="TreeGrafter"/>
</dbReference>